<proteinExistence type="predicted"/>
<evidence type="ECO:0000313" key="1">
    <source>
        <dbReference type="EMBL" id="CEK99557.1"/>
    </source>
</evidence>
<feature type="non-terminal residue" evidence="1">
    <location>
        <position position="1"/>
    </location>
</feature>
<gene>
    <name evidence="1" type="primary">ORF221552</name>
</gene>
<evidence type="ECO:0008006" key="2">
    <source>
        <dbReference type="Google" id="ProtNLM"/>
    </source>
</evidence>
<protein>
    <recommendedName>
        <fullName evidence="2">Anaphase-promoting complex subunit 1</fullName>
    </recommendedName>
</protein>
<reference evidence="1" key="1">
    <citation type="submission" date="2014-12" db="EMBL/GenBank/DDBJ databases">
        <title>Insight into the proteome of Arion vulgaris.</title>
        <authorList>
            <person name="Aradska J."/>
            <person name="Bulat T."/>
            <person name="Smidak R."/>
            <person name="Sarate P."/>
            <person name="Gangsoo J."/>
            <person name="Sialana F."/>
            <person name="Bilban M."/>
            <person name="Lubec G."/>
        </authorList>
    </citation>
    <scope>NUCLEOTIDE SEQUENCE</scope>
    <source>
        <tissue evidence="1">Skin</tissue>
    </source>
</reference>
<organism evidence="1">
    <name type="scientific">Arion vulgaris</name>
    <dbReference type="NCBI Taxonomy" id="1028688"/>
    <lineage>
        <taxon>Eukaryota</taxon>
        <taxon>Metazoa</taxon>
        <taxon>Spiralia</taxon>
        <taxon>Lophotrochozoa</taxon>
        <taxon>Mollusca</taxon>
        <taxon>Gastropoda</taxon>
        <taxon>Heterobranchia</taxon>
        <taxon>Euthyneura</taxon>
        <taxon>Panpulmonata</taxon>
        <taxon>Eupulmonata</taxon>
        <taxon>Stylommatophora</taxon>
        <taxon>Helicina</taxon>
        <taxon>Arionoidea</taxon>
        <taxon>Arionidae</taxon>
        <taxon>Arion</taxon>
    </lineage>
</organism>
<name>A0A0B7C303_9EUPU</name>
<accession>A0A0B7C303</accession>
<feature type="non-terminal residue" evidence="1">
    <location>
        <position position="85"/>
    </location>
</feature>
<sequence>STGQLHGAGGGMVTPGNSFIQNLRDNVGKKFCVELLNGNLCRTELPSLTNSPGIDLCLRAMKHLLPSDRALQLLARWYTTRNTPG</sequence>
<dbReference type="EMBL" id="HACG01052686">
    <property type="protein sequence ID" value="CEK99557.1"/>
    <property type="molecule type" value="Transcribed_RNA"/>
</dbReference>
<dbReference type="AlphaFoldDB" id="A0A0B7C303"/>